<accession>A0A226Q3E7</accession>
<protein>
    <submittedName>
        <fullName evidence="4">GntR family transcriptional regulator</fullName>
    </submittedName>
</protein>
<dbReference type="Pfam" id="PF07729">
    <property type="entry name" value="FCD"/>
    <property type="match status" value="1"/>
</dbReference>
<dbReference type="SMART" id="SM00895">
    <property type="entry name" value="FCD"/>
    <property type="match status" value="1"/>
</dbReference>
<reference evidence="4 5" key="1">
    <citation type="submission" date="2017-05" db="EMBL/GenBank/DDBJ databases">
        <title>The genome sequence of Geobacillus thermocatenulatus DSM 730.</title>
        <authorList>
            <person name="Ramaloko W.T."/>
            <person name="Koen N."/>
            <person name="Polliack S."/>
            <person name="Aliyu H."/>
            <person name="Lebre P."/>
            <person name="Mohr T."/>
            <person name="Oswald F."/>
            <person name="Zwick M."/>
            <person name="Neumann A."/>
            <person name="Syldatk C."/>
            <person name="Cowan D."/>
            <person name="De Maayer P."/>
        </authorList>
    </citation>
    <scope>NUCLEOTIDE SEQUENCE [LARGE SCALE GENOMIC DNA]</scope>
    <source>
        <strain evidence="4 5">BGSC 93A1</strain>
    </source>
</reference>
<dbReference type="SUPFAM" id="SSF46785">
    <property type="entry name" value="Winged helix' DNA-binding domain"/>
    <property type="match status" value="1"/>
</dbReference>
<dbReference type="EMBL" id="NEWK01000002">
    <property type="protein sequence ID" value="OXB86142.1"/>
    <property type="molecule type" value="Genomic_DNA"/>
</dbReference>
<organism evidence="4 5">
    <name type="scientific">Geobacillus thermocatenulatus</name>
    <dbReference type="NCBI Taxonomy" id="33938"/>
    <lineage>
        <taxon>Bacteria</taxon>
        <taxon>Bacillati</taxon>
        <taxon>Bacillota</taxon>
        <taxon>Bacilli</taxon>
        <taxon>Bacillales</taxon>
        <taxon>Anoxybacillaceae</taxon>
        <taxon>Geobacillus</taxon>
        <taxon>Geobacillus thermoleovorans group</taxon>
    </lineage>
</organism>
<keyword evidence="1" id="KW-0805">Transcription regulation</keyword>
<evidence type="ECO:0000256" key="2">
    <source>
        <dbReference type="ARBA" id="ARBA00023125"/>
    </source>
</evidence>
<dbReference type="Proteomes" id="UP000198378">
    <property type="component" value="Unassembled WGS sequence"/>
</dbReference>
<dbReference type="PANTHER" id="PTHR43537">
    <property type="entry name" value="TRANSCRIPTIONAL REGULATOR, GNTR FAMILY"/>
    <property type="match status" value="1"/>
</dbReference>
<dbReference type="AlphaFoldDB" id="A0A226Q3E7"/>
<dbReference type="PANTHER" id="PTHR43537:SF43">
    <property type="entry name" value="GNTR-FAMILY TRANSCRIPTIONAL REGULATOR"/>
    <property type="match status" value="1"/>
</dbReference>
<comment type="caution">
    <text evidence="4">The sequence shown here is derived from an EMBL/GenBank/DDBJ whole genome shotgun (WGS) entry which is preliminary data.</text>
</comment>
<gene>
    <name evidence="4" type="ORF">B9L19_11315</name>
</gene>
<name>A0A226Q3E7_9BACL</name>
<dbReference type="InterPro" id="IPR008920">
    <property type="entry name" value="TF_FadR/GntR_C"/>
</dbReference>
<dbReference type="Gene3D" id="1.10.10.10">
    <property type="entry name" value="Winged helix-like DNA-binding domain superfamily/Winged helix DNA-binding domain"/>
    <property type="match status" value="1"/>
</dbReference>
<dbReference type="InterPro" id="IPR000524">
    <property type="entry name" value="Tscrpt_reg_HTH_GntR"/>
</dbReference>
<dbReference type="InterPro" id="IPR036388">
    <property type="entry name" value="WH-like_DNA-bd_sf"/>
</dbReference>
<dbReference type="PRINTS" id="PR00035">
    <property type="entry name" value="HTHGNTR"/>
</dbReference>
<evidence type="ECO:0000313" key="5">
    <source>
        <dbReference type="Proteomes" id="UP000198378"/>
    </source>
</evidence>
<proteinExistence type="predicted"/>
<dbReference type="SUPFAM" id="SSF48008">
    <property type="entry name" value="GntR ligand-binding domain-like"/>
    <property type="match status" value="1"/>
</dbReference>
<dbReference type="RefSeq" id="WP_025951291.1">
    <property type="nucleotide sequence ID" value="NZ_CP018058.1"/>
</dbReference>
<keyword evidence="5" id="KW-1185">Reference proteome</keyword>
<dbReference type="KEGG" id="gtm:GT3921_12295"/>
<dbReference type="CDD" id="cd07377">
    <property type="entry name" value="WHTH_GntR"/>
    <property type="match status" value="1"/>
</dbReference>
<dbReference type="PROSITE" id="PS50949">
    <property type="entry name" value="HTH_GNTR"/>
    <property type="match status" value="1"/>
</dbReference>
<evidence type="ECO:0000256" key="3">
    <source>
        <dbReference type="ARBA" id="ARBA00023163"/>
    </source>
</evidence>
<evidence type="ECO:0000313" key="4">
    <source>
        <dbReference type="EMBL" id="OXB86142.1"/>
    </source>
</evidence>
<dbReference type="GO" id="GO:0003700">
    <property type="term" value="F:DNA-binding transcription factor activity"/>
    <property type="evidence" value="ECO:0007669"/>
    <property type="project" value="InterPro"/>
</dbReference>
<sequence>MSEHDIFVKSVNRNTLSKQVIEQIVQLLASGQVKPGDKLPPEMELMEKLGVSRPVLREALSSLETMGVITRKTRGGTYFNDKIGSEPFSVMLALSIDNLPAIIEARMALELGLVTIAAEKITDEQLEQLKETIDMIADSEDDNYGVYDKRFHKIIALSANNPVVEGMIFSLLITHEKMDRLIRTRDREITVEHHLAIYHALKKRDPYEAFEQMYRHLSFVREKLLSYEQQWLENTTVLTSDPM</sequence>
<dbReference type="Gene3D" id="1.20.120.530">
    <property type="entry name" value="GntR ligand-binding domain-like"/>
    <property type="match status" value="1"/>
</dbReference>
<keyword evidence="2" id="KW-0238">DNA-binding</keyword>
<dbReference type="SMART" id="SM00345">
    <property type="entry name" value="HTH_GNTR"/>
    <property type="match status" value="1"/>
</dbReference>
<keyword evidence="3" id="KW-0804">Transcription</keyword>
<dbReference type="GO" id="GO:0003677">
    <property type="term" value="F:DNA binding"/>
    <property type="evidence" value="ECO:0007669"/>
    <property type="project" value="UniProtKB-KW"/>
</dbReference>
<dbReference type="Pfam" id="PF00392">
    <property type="entry name" value="GntR"/>
    <property type="match status" value="1"/>
</dbReference>
<dbReference type="InterPro" id="IPR036390">
    <property type="entry name" value="WH_DNA-bd_sf"/>
</dbReference>
<evidence type="ECO:0000256" key="1">
    <source>
        <dbReference type="ARBA" id="ARBA00023015"/>
    </source>
</evidence>
<dbReference type="InterPro" id="IPR011711">
    <property type="entry name" value="GntR_C"/>
</dbReference>